<dbReference type="InterPro" id="IPR050563">
    <property type="entry name" value="4-hydroxybenzoyl-CoA_TE"/>
</dbReference>
<protein>
    <submittedName>
        <fullName evidence="3">Acyl-CoA thioester hydrolase</fullName>
        <ecNumber evidence="3">3.1.2.-</ecNumber>
    </submittedName>
</protein>
<dbReference type="PROSITE" id="PS01328">
    <property type="entry name" value="4HBCOA_THIOESTERASE"/>
    <property type="match status" value="1"/>
</dbReference>
<dbReference type="Pfam" id="PF13279">
    <property type="entry name" value="4HBT_2"/>
    <property type="match status" value="1"/>
</dbReference>
<keyword evidence="4" id="KW-1185">Reference proteome</keyword>
<dbReference type="InterPro" id="IPR029069">
    <property type="entry name" value="HotDog_dom_sf"/>
</dbReference>
<dbReference type="EMBL" id="JAASRM010000001">
    <property type="protein sequence ID" value="NIK88738.1"/>
    <property type="molecule type" value="Genomic_DNA"/>
</dbReference>
<dbReference type="AlphaFoldDB" id="A0A846MYN2"/>
<dbReference type="NCBIfam" id="TIGR00051">
    <property type="entry name" value="YbgC/FadM family acyl-CoA thioesterase"/>
    <property type="match status" value="1"/>
</dbReference>
<dbReference type="EC" id="3.1.2.-" evidence="3"/>
<dbReference type="PANTHER" id="PTHR31793:SF37">
    <property type="entry name" value="ACYL-COA THIOESTER HYDROLASE YBGC"/>
    <property type="match status" value="1"/>
</dbReference>
<keyword evidence="2 3" id="KW-0378">Hydrolase</keyword>
<dbReference type="RefSeq" id="WP_208414452.1">
    <property type="nucleotide sequence ID" value="NZ_BAAADC010000001.1"/>
</dbReference>
<accession>A0A846MYN2</accession>
<dbReference type="PANTHER" id="PTHR31793">
    <property type="entry name" value="4-HYDROXYBENZOYL-COA THIOESTERASE FAMILY MEMBER"/>
    <property type="match status" value="1"/>
</dbReference>
<evidence type="ECO:0000313" key="4">
    <source>
        <dbReference type="Proteomes" id="UP000570514"/>
    </source>
</evidence>
<name>A0A846MYN2_9PROT</name>
<comment type="caution">
    <text evidence="3">The sequence shown here is derived from an EMBL/GenBank/DDBJ whole genome shotgun (WGS) entry which is preliminary data.</text>
</comment>
<evidence type="ECO:0000256" key="1">
    <source>
        <dbReference type="ARBA" id="ARBA00005953"/>
    </source>
</evidence>
<proteinExistence type="inferred from homology"/>
<dbReference type="CDD" id="cd00586">
    <property type="entry name" value="4HBT"/>
    <property type="match status" value="1"/>
</dbReference>
<dbReference type="FunFam" id="3.10.129.10:FF:000004">
    <property type="entry name" value="Tol-pal system-associated acyl-CoA thioesterase"/>
    <property type="match status" value="1"/>
</dbReference>
<dbReference type="NCBIfam" id="TIGR02799">
    <property type="entry name" value="thio_ybgC"/>
    <property type="match status" value="1"/>
</dbReference>
<organism evidence="3 4">
    <name type="scientific">Rhizomicrobium palustre</name>
    <dbReference type="NCBI Taxonomy" id="189966"/>
    <lineage>
        <taxon>Bacteria</taxon>
        <taxon>Pseudomonadati</taxon>
        <taxon>Pseudomonadota</taxon>
        <taxon>Alphaproteobacteria</taxon>
        <taxon>Micropepsales</taxon>
        <taxon>Micropepsaceae</taxon>
        <taxon>Rhizomicrobium</taxon>
    </lineage>
</organism>
<dbReference type="GO" id="GO:0047617">
    <property type="term" value="F:fatty acyl-CoA hydrolase activity"/>
    <property type="evidence" value="ECO:0007669"/>
    <property type="project" value="TreeGrafter"/>
</dbReference>
<evidence type="ECO:0000313" key="3">
    <source>
        <dbReference type="EMBL" id="NIK88738.1"/>
    </source>
</evidence>
<sequence length="150" mass="17151">MREPDPVTPRMEGNTFVFPVRIYYEDTDLSGIVYHANYLRYMERARTEFFRFLGLKAAAMEDADPSAWALRKLEIDYLRPAKFDDIVEVRTNVVALSAARLIAQQSIYAHGVQLTRGQVEACIISLTGRPKRIPQEVRDKVLPFVSETVA</sequence>
<gene>
    <name evidence="3" type="ORF">FHS83_002056</name>
</gene>
<dbReference type="PIRSF" id="PIRSF003230">
    <property type="entry name" value="YbgC"/>
    <property type="match status" value="1"/>
</dbReference>
<dbReference type="InterPro" id="IPR006684">
    <property type="entry name" value="YbgC/YbaW"/>
</dbReference>
<dbReference type="InterPro" id="IPR008272">
    <property type="entry name" value="HB-CoA_thioesterase_AS"/>
</dbReference>
<dbReference type="InterPro" id="IPR014166">
    <property type="entry name" value="Tol-Pal_acyl-CoA_thioesterase"/>
</dbReference>
<dbReference type="SUPFAM" id="SSF54637">
    <property type="entry name" value="Thioesterase/thiol ester dehydrase-isomerase"/>
    <property type="match status" value="1"/>
</dbReference>
<reference evidence="3 4" key="1">
    <citation type="submission" date="2020-03" db="EMBL/GenBank/DDBJ databases">
        <title>Genomic Encyclopedia of Type Strains, Phase IV (KMG-IV): sequencing the most valuable type-strain genomes for metagenomic binning, comparative biology and taxonomic classification.</title>
        <authorList>
            <person name="Goeker M."/>
        </authorList>
    </citation>
    <scope>NUCLEOTIDE SEQUENCE [LARGE SCALE GENOMIC DNA]</scope>
    <source>
        <strain evidence="3 4">DSM 19867</strain>
    </source>
</reference>
<evidence type="ECO:0000256" key="2">
    <source>
        <dbReference type="ARBA" id="ARBA00022801"/>
    </source>
</evidence>
<dbReference type="Proteomes" id="UP000570514">
    <property type="component" value="Unassembled WGS sequence"/>
</dbReference>
<comment type="similarity">
    <text evidence="1">Belongs to the 4-hydroxybenzoyl-CoA thioesterase family.</text>
</comment>
<dbReference type="Gene3D" id="3.10.129.10">
    <property type="entry name" value="Hotdog Thioesterase"/>
    <property type="match status" value="1"/>
</dbReference>